<dbReference type="UniPathway" id="UPA00109">
    <property type="reaction ID" value="UER00188"/>
</dbReference>
<evidence type="ECO:0000256" key="4">
    <source>
        <dbReference type="ARBA" id="ARBA00008663"/>
    </source>
</evidence>
<dbReference type="Gene3D" id="3.20.20.60">
    <property type="entry name" value="Phosphoenolpyruvate-binding domains"/>
    <property type="match status" value="1"/>
</dbReference>
<reference evidence="21" key="1">
    <citation type="submission" date="2015-07" db="EMBL/GenBank/DDBJ databases">
        <title>Complete genome sequence and phylogenetic analysis of Limnochorda pilosa.</title>
        <authorList>
            <person name="Watanabe M."/>
            <person name="Kojima H."/>
            <person name="Fukui M."/>
        </authorList>
    </citation>
    <scope>NUCLEOTIDE SEQUENCE [LARGE SCALE GENOMIC DNA]</scope>
    <source>
        <strain evidence="21">HC45</strain>
    </source>
</reference>
<evidence type="ECO:0000256" key="16">
    <source>
        <dbReference type="NCBIfam" id="TIGR01064"/>
    </source>
</evidence>
<dbReference type="SUPFAM" id="SSF50800">
    <property type="entry name" value="PK beta-barrel domain-like"/>
    <property type="match status" value="1"/>
</dbReference>
<evidence type="ECO:0000256" key="1">
    <source>
        <dbReference type="ARBA" id="ARBA00001946"/>
    </source>
</evidence>
<comment type="similarity">
    <text evidence="4 17">Belongs to the pyruvate kinase family.</text>
</comment>
<keyword evidence="13" id="KW-0630">Potassium</keyword>
<dbReference type="EMBL" id="AP014924">
    <property type="protein sequence ID" value="BAS27289.1"/>
    <property type="molecule type" value="Genomic_DNA"/>
</dbReference>
<keyword evidence="9" id="KW-0547">Nucleotide-binding</keyword>
<dbReference type="RefSeq" id="WP_068135943.1">
    <property type="nucleotide sequence ID" value="NZ_AP014924.1"/>
</dbReference>
<dbReference type="Pfam" id="PF00224">
    <property type="entry name" value="PK"/>
    <property type="match status" value="1"/>
</dbReference>
<organism evidence="20 21">
    <name type="scientific">Limnochorda pilosa</name>
    <dbReference type="NCBI Taxonomy" id="1555112"/>
    <lineage>
        <taxon>Bacteria</taxon>
        <taxon>Bacillati</taxon>
        <taxon>Bacillota</taxon>
        <taxon>Limnochordia</taxon>
        <taxon>Limnochordales</taxon>
        <taxon>Limnochordaceae</taxon>
        <taxon>Limnochorda</taxon>
    </lineage>
</organism>
<dbReference type="KEGG" id="lpil:LIP_1440"/>
<evidence type="ECO:0000256" key="14">
    <source>
        <dbReference type="ARBA" id="ARBA00023152"/>
    </source>
</evidence>
<dbReference type="InterPro" id="IPR001697">
    <property type="entry name" value="Pyr_Knase"/>
</dbReference>
<dbReference type="InterPro" id="IPR015813">
    <property type="entry name" value="Pyrv/PenolPyrv_kinase-like_dom"/>
</dbReference>
<sequence>MDQPHGAPVQALKRTKIICTIGPATESVDTLRAMVAAGMDLVRLNFSHGTLDEHRRRIEAVRRLQAEGAGLAILQDIQGPKIRLGEVPGGRVTLERGQEVEVSATLPPRAAPLRLSIPYPPLAEQLGPGSTLFLDDGEVELRVEAVEGEALRCRVQVGGDLSSHKGVTLPGVRVGLPPITPQDEAHIRFGVEMGVDWVAASFVRAAEHVEAVRDAIRRAGGDQPVVAKVENRQGLEAIDEIIEAADAVMVARGDLGVEIPPEEVPMAQKMIIQKCNAAGKPVITATQMLDSMARNPRPTRAEVTDVANAILDGSDAVMLSGETAVGRYPVESVRMMAAICRRTEASINYAALLRERRPRDGTSVAEAIAHATCQTAQTLGARAIVTSTQSGATARMVSRFRPESPIVAITPSSGVRRRLNLVWGVVPLLVPRAESIDQMIDLGVAAARHQGLVSQGDVLVIAAGVKTGTPGSTNLLQVHMVGEASRKG</sequence>
<dbReference type="GO" id="GO:0030955">
    <property type="term" value="F:potassium ion binding"/>
    <property type="evidence" value="ECO:0007669"/>
    <property type="project" value="UniProtKB-UniRule"/>
</dbReference>
<dbReference type="GO" id="GO:0016301">
    <property type="term" value="F:kinase activity"/>
    <property type="evidence" value="ECO:0007669"/>
    <property type="project" value="UniProtKB-KW"/>
</dbReference>
<evidence type="ECO:0000256" key="6">
    <source>
        <dbReference type="ARBA" id="ARBA00018587"/>
    </source>
</evidence>
<protein>
    <recommendedName>
        <fullName evidence="6 16">Pyruvate kinase</fullName>
        <ecNumber evidence="5 16">2.7.1.40</ecNumber>
    </recommendedName>
</protein>
<dbReference type="OrthoDB" id="9812123at2"/>
<dbReference type="AlphaFoldDB" id="A0A0K2SKC8"/>
<gene>
    <name evidence="20" type="ORF">LIP_1440</name>
</gene>
<dbReference type="PRINTS" id="PR01050">
    <property type="entry name" value="PYRUVTKNASE"/>
</dbReference>
<keyword evidence="21" id="KW-1185">Reference proteome</keyword>
<evidence type="ECO:0000256" key="7">
    <source>
        <dbReference type="ARBA" id="ARBA00022679"/>
    </source>
</evidence>
<dbReference type="InterPro" id="IPR015806">
    <property type="entry name" value="Pyrv_Knase_insert_dom_sf"/>
</dbReference>
<dbReference type="NCBIfam" id="NF004978">
    <property type="entry name" value="PRK06354.1"/>
    <property type="match status" value="1"/>
</dbReference>
<dbReference type="STRING" id="1555112.LIP_1440"/>
<feature type="domain" description="Pyruvate kinase C-terminal" evidence="19">
    <location>
        <begin position="366"/>
        <end position="479"/>
    </location>
</feature>
<dbReference type="InterPro" id="IPR036918">
    <property type="entry name" value="Pyrv_Knase_C_sf"/>
</dbReference>
<keyword evidence="8" id="KW-0479">Metal-binding</keyword>
<evidence type="ECO:0000256" key="8">
    <source>
        <dbReference type="ARBA" id="ARBA00022723"/>
    </source>
</evidence>
<keyword evidence="10 17" id="KW-0418">Kinase</keyword>
<feature type="domain" description="Pyruvate kinase barrel" evidence="18">
    <location>
        <begin position="13"/>
        <end position="333"/>
    </location>
</feature>
<dbReference type="NCBIfam" id="TIGR01064">
    <property type="entry name" value="pyruv_kin"/>
    <property type="match status" value="1"/>
</dbReference>
<evidence type="ECO:0000259" key="18">
    <source>
        <dbReference type="Pfam" id="PF00224"/>
    </source>
</evidence>
<evidence type="ECO:0000313" key="21">
    <source>
        <dbReference type="Proteomes" id="UP000065807"/>
    </source>
</evidence>
<keyword evidence="15 20" id="KW-0670">Pyruvate</keyword>
<evidence type="ECO:0000256" key="9">
    <source>
        <dbReference type="ARBA" id="ARBA00022741"/>
    </source>
</evidence>
<evidence type="ECO:0000259" key="19">
    <source>
        <dbReference type="Pfam" id="PF02887"/>
    </source>
</evidence>
<evidence type="ECO:0000256" key="13">
    <source>
        <dbReference type="ARBA" id="ARBA00022958"/>
    </source>
</evidence>
<dbReference type="SUPFAM" id="SSF52935">
    <property type="entry name" value="PK C-terminal domain-like"/>
    <property type="match status" value="1"/>
</dbReference>
<keyword evidence="14 17" id="KW-0324">Glycolysis</keyword>
<keyword evidence="7 17" id="KW-0808">Transferase</keyword>
<evidence type="ECO:0000256" key="15">
    <source>
        <dbReference type="ARBA" id="ARBA00023317"/>
    </source>
</evidence>
<keyword evidence="11" id="KW-0067">ATP-binding</keyword>
<dbReference type="GO" id="GO:0000287">
    <property type="term" value="F:magnesium ion binding"/>
    <property type="evidence" value="ECO:0007669"/>
    <property type="project" value="UniProtKB-UniRule"/>
</dbReference>
<comment type="cofactor">
    <cofactor evidence="2">
        <name>K(+)</name>
        <dbReference type="ChEBI" id="CHEBI:29103"/>
    </cofactor>
</comment>
<dbReference type="InterPro" id="IPR015795">
    <property type="entry name" value="Pyrv_Knase_C"/>
</dbReference>
<name>A0A0K2SKC8_LIMPI</name>
<comment type="catalytic activity">
    <reaction evidence="17">
        <text>pyruvate + ATP = phosphoenolpyruvate + ADP + H(+)</text>
        <dbReference type="Rhea" id="RHEA:18157"/>
        <dbReference type="ChEBI" id="CHEBI:15361"/>
        <dbReference type="ChEBI" id="CHEBI:15378"/>
        <dbReference type="ChEBI" id="CHEBI:30616"/>
        <dbReference type="ChEBI" id="CHEBI:58702"/>
        <dbReference type="ChEBI" id="CHEBI:456216"/>
        <dbReference type="EC" id="2.7.1.40"/>
    </reaction>
</comment>
<dbReference type="FunFam" id="2.40.33.10:FF:000001">
    <property type="entry name" value="Pyruvate kinase"/>
    <property type="match status" value="1"/>
</dbReference>
<evidence type="ECO:0000256" key="3">
    <source>
        <dbReference type="ARBA" id="ARBA00004997"/>
    </source>
</evidence>
<evidence type="ECO:0000256" key="17">
    <source>
        <dbReference type="RuleBase" id="RU000504"/>
    </source>
</evidence>
<comment type="pathway">
    <text evidence="3 17">Carbohydrate degradation; glycolysis; pyruvate from D-glyceraldehyde 3-phosphate: step 5/5.</text>
</comment>
<dbReference type="Gene3D" id="3.40.1380.20">
    <property type="entry name" value="Pyruvate kinase, C-terminal domain"/>
    <property type="match status" value="1"/>
</dbReference>
<dbReference type="PANTHER" id="PTHR11817">
    <property type="entry name" value="PYRUVATE KINASE"/>
    <property type="match status" value="1"/>
</dbReference>
<accession>A0A0K2SKC8</accession>
<reference evidence="21" key="2">
    <citation type="journal article" date="2016" name="Int. J. Syst. Evol. Microbiol.">
        <title>Complete genome sequence and cell structure of Limnochorda pilosa, a Gram-negative spore-former within the phylum Firmicutes.</title>
        <authorList>
            <person name="Watanabe M."/>
            <person name="Kojima H."/>
            <person name="Fukui M."/>
        </authorList>
    </citation>
    <scope>NUCLEOTIDE SEQUENCE [LARGE SCALE GENOMIC DNA]</scope>
    <source>
        <strain evidence="21">HC45</strain>
    </source>
</reference>
<dbReference type="NCBIfam" id="NF004491">
    <property type="entry name" value="PRK05826.1"/>
    <property type="match status" value="1"/>
</dbReference>
<evidence type="ECO:0000256" key="11">
    <source>
        <dbReference type="ARBA" id="ARBA00022840"/>
    </source>
</evidence>
<evidence type="ECO:0000256" key="5">
    <source>
        <dbReference type="ARBA" id="ARBA00012142"/>
    </source>
</evidence>
<dbReference type="InterPro" id="IPR011037">
    <property type="entry name" value="Pyrv_Knase-like_insert_dom_sf"/>
</dbReference>
<comment type="cofactor">
    <cofactor evidence="1">
        <name>Mg(2+)</name>
        <dbReference type="ChEBI" id="CHEBI:18420"/>
    </cofactor>
</comment>
<dbReference type="GO" id="GO:0004743">
    <property type="term" value="F:pyruvate kinase activity"/>
    <property type="evidence" value="ECO:0007669"/>
    <property type="project" value="UniProtKB-UniRule"/>
</dbReference>
<dbReference type="PATRIC" id="fig|1555112.3.peg.1476"/>
<dbReference type="Gene3D" id="2.40.33.10">
    <property type="entry name" value="PK beta-barrel domain-like"/>
    <property type="match status" value="1"/>
</dbReference>
<evidence type="ECO:0000313" key="20">
    <source>
        <dbReference type="EMBL" id="BAS27289.1"/>
    </source>
</evidence>
<evidence type="ECO:0000256" key="10">
    <source>
        <dbReference type="ARBA" id="ARBA00022777"/>
    </source>
</evidence>
<dbReference type="InterPro" id="IPR015793">
    <property type="entry name" value="Pyrv_Knase_brl"/>
</dbReference>
<dbReference type="FunFam" id="3.20.20.60:FF:000025">
    <property type="entry name" value="Pyruvate kinase"/>
    <property type="match status" value="1"/>
</dbReference>
<keyword evidence="12 17" id="KW-0460">Magnesium</keyword>
<dbReference type="Proteomes" id="UP000065807">
    <property type="component" value="Chromosome"/>
</dbReference>
<proteinExistence type="inferred from homology"/>
<dbReference type="GO" id="GO:0005524">
    <property type="term" value="F:ATP binding"/>
    <property type="evidence" value="ECO:0007669"/>
    <property type="project" value="UniProtKB-KW"/>
</dbReference>
<dbReference type="SUPFAM" id="SSF51621">
    <property type="entry name" value="Phosphoenolpyruvate/pyruvate domain"/>
    <property type="match status" value="1"/>
</dbReference>
<evidence type="ECO:0000256" key="12">
    <source>
        <dbReference type="ARBA" id="ARBA00022842"/>
    </source>
</evidence>
<evidence type="ECO:0000256" key="2">
    <source>
        <dbReference type="ARBA" id="ARBA00001958"/>
    </source>
</evidence>
<dbReference type="EC" id="2.7.1.40" evidence="5 16"/>
<dbReference type="InterPro" id="IPR040442">
    <property type="entry name" value="Pyrv_kinase-like_dom_sf"/>
</dbReference>
<dbReference type="Pfam" id="PF02887">
    <property type="entry name" value="PK_C"/>
    <property type="match status" value="1"/>
</dbReference>